<name>A0AAW1CYQ3_9HEMI</name>
<gene>
    <name evidence="3" type="ORF">O3M35_012622</name>
</gene>
<feature type="region of interest" description="Disordered" evidence="2">
    <location>
        <begin position="338"/>
        <end position="375"/>
    </location>
</feature>
<evidence type="ECO:0000256" key="1">
    <source>
        <dbReference type="SAM" id="Coils"/>
    </source>
</evidence>
<feature type="region of interest" description="Disordered" evidence="2">
    <location>
        <begin position="437"/>
        <end position="469"/>
    </location>
</feature>
<proteinExistence type="predicted"/>
<keyword evidence="4" id="KW-1185">Reference proteome</keyword>
<sequence>MHQGYGSTTSSTKKKKQIVQKQLKRIYYNSSLDTTESVFPFTSVLQSKDNITLCKEKLQGQFQKCRDFLKDVPSKGKYSTEATNSSGVIKEVILENVGKKSKFKLLKCMQEMGLNMKQAAGNNETLIIVDLSPLGEDKRALNHFMSFVEKLKEKKFDKPKKNTVLSKKQTFEKKLSKTIESIYKRKVNIDKDRNESTLIDKVRSLRINLDYEDEMPTISIGSSDRTVKNIDIYQSAVYKDEGTKKQNNEKNTRNTGMQNLFRSTTPTEVKVTSLNRQTKMQKRSKMIKMLNVLRMLFFYKKDSIKDDDNPSDNFEYMAYPIIKQIGSLDGDSNAPSIYINQEPISKPRKVRNGDDVNNDSVVNKSASNGPTRRESVKKFGISPSVIIVDGIEDDTVVEIESQRVEKRYSIVDEPPATVWGRRVSPESRKELELIAQRQQNKAKQYQNLNADRYEDKGKDDRDKDEDKEKDKDIITTKILDQNYELHRILNQQIAIKDMIEKIQNSLERNQSCIQQKTEQQSSSSSFVCDRHKNADLTTADAWNHQQIRCTSSAPSNRATISSTYEQYCCHRDSFDDSMTDIPSSLCWCPDIAEKIRLLFGGSSRSRTSRLEVNMQCELEQQRREIIRLNNLLRRHILENRSS</sequence>
<dbReference type="EMBL" id="JAPXFL010000009">
    <property type="protein sequence ID" value="KAK9502008.1"/>
    <property type="molecule type" value="Genomic_DNA"/>
</dbReference>
<evidence type="ECO:0000313" key="4">
    <source>
        <dbReference type="Proteomes" id="UP001461498"/>
    </source>
</evidence>
<keyword evidence="1" id="KW-0175">Coiled coil</keyword>
<evidence type="ECO:0000256" key="2">
    <source>
        <dbReference type="SAM" id="MobiDB-lite"/>
    </source>
</evidence>
<comment type="caution">
    <text evidence="3">The sequence shown here is derived from an EMBL/GenBank/DDBJ whole genome shotgun (WGS) entry which is preliminary data.</text>
</comment>
<feature type="coiled-coil region" evidence="1">
    <location>
        <begin position="611"/>
        <end position="638"/>
    </location>
</feature>
<evidence type="ECO:0000313" key="3">
    <source>
        <dbReference type="EMBL" id="KAK9502008.1"/>
    </source>
</evidence>
<feature type="compositionally biased region" description="Basic and acidic residues" evidence="2">
    <location>
        <begin position="451"/>
        <end position="469"/>
    </location>
</feature>
<organism evidence="3 4">
    <name type="scientific">Rhynocoris fuscipes</name>
    <dbReference type="NCBI Taxonomy" id="488301"/>
    <lineage>
        <taxon>Eukaryota</taxon>
        <taxon>Metazoa</taxon>
        <taxon>Ecdysozoa</taxon>
        <taxon>Arthropoda</taxon>
        <taxon>Hexapoda</taxon>
        <taxon>Insecta</taxon>
        <taxon>Pterygota</taxon>
        <taxon>Neoptera</taxon>
        <taxon>Paraneoptera</taxon>
        <taxon>Hemiptera</taxon>
        <taxon>Heteroptera</taxon>
        <taxon>Panheteroptera</taxon>
        <taxon>Cimicomorpha</taxon>
        <taxon>Reduviidae</taxon>
        <taxon>Harpactorinae</taxon>
        <taxon>Harpactorini</taxon>
        <taxon>Rhynocoris</taxon>
    </lineage>
</organism>
<accession>A0AAW1CYQ3</accession>
<reference evidence="3 4" key="1">
    <citation type="submission" date="2022-12" db="EMBL/GenBank/DDBJ databases">
        <title>Chromosome-level genome assembly of true bugs.</title>
        <authorList>
            <person name="Ma L."/>
            <person name="Li H."/>
        </authorList>
    </citation>
    <scope>NUCLEOTIDE SEQUENCE [LARGE SCALE GENOMIC DNA]</scope>
    <source>
        <strain evidence="3">Lab_2022b</strain>
    </source>
</reference>
<feature type="compositionally biased region" description="Low complexity" evidence="2">
    <location>
        <begin position="358"/>
        <end position="368"/>
    </location>
</feature>
<protein>
    <submittedName>
        <fullName evidence="3">Uncharacterized protein</fullName>
    </submittedName>
</protein>
<dbReference type="Proteomes" id="UP001461498">
    <property type="component" value="Unassembled WGS sequence"/>
</dbReference>
<feature type="compositionally biased region" description="Polar residues" evidence="2">
    <location>
        <begin position="437"/>
        <end position="449"/>
    </location>
</feature>
<dbReference type="AlphaFoldDB" id="A0AAW1CYQ3"/>